<name>J8ZWT5_EDHAE</name>
<dbReference type="Proteomes" id="UP000003163">
    <property type="component" value="Unassembled WGS sequence"/>
</dbReference>
<reference evidence="5" key="2">
    <citation type="submission" date="2015-07" db="EMBL/GenBank/DDBJ databases">
        <title>Contrasting host-pathogen interactions and genome evolution in two generalist and specialist microsporidian pathogens of mosquitoes.</title>
        <authorList>
            <consortium name="The Broad Institute Genomics Platform"/>
            <consortium name="The Broad Institute Genome Sequencing Center for Infectious Disease"/>
            <person name="Cuomo C.A."/>
            <person name="Sanscrainte N.D."/>
            <person name="Goldberg J.M."/>
            <person name="Heiman D."/>
            <person name="Young S."/>
            <person name="Zeng Q."/>
            <person name="Becnel J.J."/>
            <person name="Birren B.W."/>
        </authorList>
    </citation>
    <scope>NUCLEOTIDE SEQUENCE [LARGE SCALE GENOMIC DNA]</scope>
    <source>
        <strain evidence="5">USNM 41457</strain>
    </source>
</reference>
<dbReference type="SUPFAM" id="SSF52540">
    <property type="entry name" value="P-loop containing nucleoside triphosphate hydrolases"/>
    <property type="match status" value="1"/>
</dbReference>
<keyword evidence="1" id="KW-0547">Nucleotide-binding</keyword>
<sequence>MEKKGIGIASLPNQKYRSYCQFGLNYNIMVVGPRGSGKSSFINMLLETSFLSLNPFDTKNITNIEFRSKEYPHKVTKTNPQYQEFQALKNNAQNSILFEDSVEQQNMINFQVTEGSFTNKKYNIKLSVTEVDNIGDLVNNTGTEVPIIKYISELYLSYMEQEKKFVKSKINDKRIHVALYFIDSSIGQLREIDIICIQELSRLCNVIPVISKSDFLTDNESLKMFESTKRALDKAAISLCDPRTNKLWHEVNENAPFFIVSNTIGKGINGERVLDYAKIKLDSEDFNDLKHLKKILISEYLLDLIQGTDFFYEMFKTDLSGKEITENTEFSDLDKELITEFVSKIQNQHEEINSARKELLIKKKNLEDQIKELDENVAPSNLT</sequence>
<dbReference type="InterPro" id="IPR027417">
    <property type="entry name" value="P-loop_NTPase"/>
</dbReference>
<dbReference type="PROSITE" id="PS51719">
    <property type="entry name" value="G_SEPTIN"/>
    <property type="match status" value="1"/>
</dbReference>
<keyword evidence="1" id="KW-0342">GTP-binding</keyword>
<keyword evidence="5" id="KW-1185">Reference proteome</keyword>
<organism evidence="4 5">
    <name type="scientific">Edhazardia aedis (strain USNM 41457)</name>
    <name type="common">Microsporidian parasite</name>
    <dbReference type="NCBI Taxonomy" id="1003232"/>
    <lineage>
        <taxon>Eukaryota</taxon>
        <taxon>Fungi</taxon>
        <taxon>Fungi incertae sedis</taxon>
        <taxon>Microsporidia</taxon>
        <taxon>Edhazardia</taxon>
    </lineage>
</organism>
<dbReference type="GO" id="GO:0005525">
    <property type="term" value="F:GTP binding"/>
    <property type="evidence" value="ECO:0007669"/>
    <property type="project" value="UniProtKB-KW"/>
</dbReference>
<feature type="domain" description="Septin-type G" evidence="3">
    <location>
        <begin position="22"/>
        <end position="322"/>
    </location>
</feature>
<accession>J8ZWT5</accession>
<evidence type="ECO:0000259" key="3">
    <source>
        <dbReference type="PROSITE" id="PS51719"/>
    </source>
</evidence>
<dbReference type="OMA" id="NTWWQAI"/>
<evidence type="ECO:0000313" key="5">
    <source>
        <dbReference type="Proteomes" id="UP000003163"/>
    </source>
</evidence>
<dbReference type="Gene3D" id="3.40.50.300">
    <property type="entry name" value="P-loop containing nucleotide triphosphate hydrolases"/>
    <property type="match status" value="1"/>
</dbReference>
<protein>
    <recommendedName>
        <fullName evidence="3">Septin-type G domain-containing protein</fullName>
    </recommendedName>
</protein>
<dbReference type="HOGENOM" id="CLU_017718_8_0_1"/>
<dbReference type="VEuPathDB" id="MicrosporidiaDB:EDEG_01603"/>
<evidence type="ECO:0000313" key="4">
    <source>
        <dbReference type="EMBL" id="EJW04123.1"/>
    </source>
</evidence>
<comment type="similarity">
    <text evidence="1">Belongs to the TRAFAC class TrmE-Era-EngA-EngB-Septin-like GTPase superfamily. Septin GTPase family.</text>
</comment>
<evidence type="ECO:0000256" key="2">
    <source>
        <dbReference type="SAM" id="Coils"/>
    </source>
</evidence>
<dbReference type="AlphaFoldDB" id="J8ZWT5"/>
<dbReference type="Pfam" id="PF00735">
    <property type="entry name" value="Septin"/>
    <property type="match status" value="1"/>
</dbReference>
<gene>
    <name evidence="4" type="ORF">EDEG_01603</name>
</gene>
<dbReference type="PANTHER" id="PTHR18884">
    <property type="entry name" value="SEPTIN"/>
    <property type="match status" value="1"/>
</dbReference>
<proteinExistence type="inferred from homology"/>
<keyword evidence="2" id="KW-0175">Coiled coil</keyword>
<dbReference type="OrthoDB" id="416553at2759"/>
<comment type="caution">
    <text evidence="4">The sequence shown here is derived from an EMBL/GenBank/DDBJ whole genome shotgun (WGS) entry which is preliminary data.</text>
</comment>
<dbReference type="InParanoid" id="J8ZWT5"/>
<dbReference type="STRING" id="1003232.J8ZWT5"/>
<dbReference type="InterPro" id="IPR030379">
    <property type="entry name" value="G_SEPTIN_dom"/>
</dbReference>
<feature type="coiled-coil region" evidence="2">
    <location>
        <begin position="338"/>
        <end position="376"/>
    </location>
</feature>
<dbReference type="EMBL" id="AFBI03000023">
    <property type="protein sequence ID" value="EJW04123.1"/>
    <property type="molecule type" value="Genomic_DNA"/>
</dbReference>
<evidence type="ECO:0000256" key="1">
    <source>
        <dbReference type="RuleBase" id="RU004560"/>
    </source>
</evidence>
<reference evidence="4 5" key="1">
    <citation type="submission" date="2011-08" db="EMBL/GenBank/DDBJ databases">
        <authorList>
            <person name="Liu Z.J."/>
            <person name="Shi F.L."/>
            <person name="Lu J.Q."/>
            <person name="Li M."/>
            <person name="Wang Z.L."/>
        </authorList>
    </citation>
    <scope>NUCLEOTIDE SEQUENCE [LARGE SCALE GENOMIC DNA]</scope>
    <source>
        <strain evidence="4 5">USNM 41457</strain>
    </source>
</reference>